<feature type="transmembrane region" description="Helical" evidence="1">
    <location>
        <begin position="84"/>
        <end position="107"/>
    </location>
</feature>
<keyword evidence="1" id="KW-1133">Transmembrane helix</keyword>
<gene>
    <name evidence="2" type="ORF">EFK50_04620</name>
</gene>
<evidence type="ECO:0000313" key="3">
    <source>
        <dbReference type="Proteomes" id="UP000267128"/>
    </source>
</evidence>
<evidence type="ECO:0008006" key="4">
    <source>
        <dbReference type="Google" id="ProtNLM"/>
    </source>
</evidence>
<feature type="transmembrane region" description="Helical" evidence="1">
    <location>
        <begin position="22"/>
        <end position="44"/>
    </location>
</feature>
<feature type="transmembrane region" description="Helical" evidence="1">
    <location>
        <begin position="113"/>
        <end position="135"/>
    </location>
</feature>
<feature type="transmembrane region" description="Helical" evidence="1">
    <location>
        <begin position="50"/>
        <end position="72"/>
    </location>
</feature>
<reference evidence="2 3" key="1">
    <citation type="submission" date="2018-11" db="EMBL/GenBank/DDBJ databases">
        <authorList>
            <person name="Li F."/>
        </authorList>
    </citation>
    <scope>NUCLEOTIDE SEQUENCE [LARGE SCALE GENOMIC DNA]</scope>
    <source>
        <strain evidence="2 3">Gsoil 097</strain>
    </source>
</reference>
<protein>
    <recommendedName>
        <fullName evidence="4">ATP synthase protein I</fullName>
    </recommendedName>
</protein>
<keyword evidence="3" id="KW-1185">Reference proteome</keyword>
<accession>A0A3N0CPI4</accession>
<keyword evidence="1" id="KW-0472">Membrane</keyword>
<dbReference type="RefSeq" id="WP_123226352.1">
    <property type="nucleotide sequence ID" value="NZ_RJSE01000003.1"/>
</dbReference>
<organism evidence="2 3">
    <name type="scientific">Nocardioides marmoriginsengisoli</name>
    <dbReference type="NCBI Taxonomy" id="661483"/>
    <lineage>
        <taxon>Bacteria</taxon>
        <taxon>Bacillati</taxon>
        <taxon>Actinomycetota</taxon>
        <taxon>Actinomycetes</taxon>
        <taxon>Propionibacteriales</taxon>
        <taxon>Nocardioidaceae</taxon>
        <taxon>Nocardioides</taxon>
    </lineage>
</organism>
<name>A0A3N0CPI4_9ACTN</name>
<evidence type="ECO:0000313" key="2">
    <source>
        <dbReference type="EMBL" id="RNL65249.1"/>
    </source>
</evidence>
<evidence type="ECO:0000256" key="1">
    <source>
        <dbReference type="SAM" id="Phobius"/>
    </source>
</evidence>
<comment type="caution">
    <text evidence="2">The sequence shown here is derived from an EMBL/GenBank/DDBJ whole genome shotgun (WGS) entry which is preliminary data.</text>
</comment>
<proteinExistence type="predicted"/>
<dbReference type="Proteomes" id="UP000267128">
    <property type="component" value="Unassembled WGS sequence"/>
</dbReference>
<dbReference type="AlphaFoldDB" id="A0A3N0CPI4"/>
<keyword evidence="1" id="KW-0812">Transmembrane</keyword>
<dbReference type="EMBL" id="RJSE01000003">
    <property type="protein sequence ID" value="RNL65249.1"/>
    <property type="molecule type" value="Genomic_DNA"/>
</dbReference>
<sequence length="154" mass="15146">MTTIQPQVPPGDSAASGAALKVLVGAALWSLLAAIAAVVVCLLVDGGPAAAGAATGGLATLAILAIGTWIVLKVAEVSPVASLLTALGVFTAQGILLLVTLAVLARLTSGPEVTAGAIAVIAVTVVWTTMFAVLVRRERIPLFDLSAVDGPGSA</sequence>